<dbReference type="InterPro" id="IPR051061">
    <property type="entry name" value="Zinc_finger_trans_reg"/>
</dbReference>
<sequence length="807" mass="89945">MSVANPRRRSPGTALLGEDADSISTQQASILLKGATFHAPTSPTPADEQTFLPPSLPRAQTHLDDAVGANQRRIEMALNDIEDVLDLDKLTLSTKEDNKFLARDENIPIRHGFLQNPIVDPVLAKQQQRTIARPRSPRRTSDDQVDSGLGSSIASSDEEVTKKNKKSLSAAAITRSAASPNLVPAPTFSKKAISRIHEHIVLPLLERESLKDFRPIVIDVPRRISSKEIICLRDLEKTLLYRAPVSQLSVDSGVWGVAYQNLLAKDKAKSGIHYLDFCLSSVRCIQATVEYLTDREQVRPGDRPFTNGYFLDLKDQILQYGRDLAAAKGDSSMDIDQYVPRFVPTTKRKANPILRGEEIKLYGGIAENGRPAELVRVRHDGTAVSMATGKEIDIGEGPVQFKRSASQQREDEEEIMRSMARRKKNASPEELAPKRCREPGCTKEFKRPCDLTKHEKTHSRPWKCPFSTCKYHEFGWPTEKEMDRHVNDKHSDKPAMFECQFKPCAYKSKRESNCKQHMEKAHGWTYVRTKTNGTKKAGGGIPAQAMVQTPSSMQQTPPLANASTPSDAYSVATPPQDPFVGHPGQNDLTSLHPQSDADWMASYGIQTEALDGMDHFDQQLSPSSAASYEQFPPYQNGAQFLTEEEIYAATARMPHHQVPVDGSLFYGGKLMPHGGFQVHQPHIIPQMPMPSQHHHQQVQTYSNGQPFHAMAPSAPAPHFSPNAKQNPMFCSPPNPVDDGYEETFHTVDGGDFELLPVHMGKSGMQQPLFQEVPSADLGFSQVTEPEIFRDVDVSQMSQMDFQHHFHA</sequence>
<evidence type="ECO:0000259" key="10">
    <source>
        <dbReference type="PROSITE" id="PS50157"/>
    </source>
</evidence>
<keyword evidence="4" id="KW-0862">Zinc</keyword>
<evidence type="ECO:0000256" key="4">
    <source>
        <dbReference type="ARBA" id="ARBA00022833"/>
    </source>
</evidence>
<feature type="region of interest" description="Disordered" evidence="9">
    <location>
        <begin position="127"/>
        <end position="161"/>
    </location>
</feature>
<protein>
    <submittedName>
        <fullName evidence="11">Zinc finger transcription factor ace1</fullName>
    </submittedName>
</protein>
<dbReference type="RefSeq" id="XP_046121024.1">
    <property type="nucleotide sequence ID" value="XM_046259839.1"/>
</dbReference>
<evidence type="ECO:0000256" key="5">
    <source>
        <dbReference type="ARBA" id="ARBA00023015"/>
    </source>
</evidence>
<evidence type="ECO:0000256" key="3">
    <source>
        <dbReference type="ARBA" id="ARBA00022771"/>
    </source>
</evidence>
<feature type="compositionally biased region" description="Polar residues" evidence="9">
    <location>
        <begin position="549"/>
        <end position="567"/>
    </location>
</feature>
<comment type="caution">
    <text evidence="11">The sequence shown here is derived from an EMBL/GenBank/DDBJ whole genome shotgun (WGS) entry which is preliminary data.</text>
</comment>
<dbReference type="PANTHER" id="PTHR46179">
    <property type="entry name" value="ZINC FINGER PROTEIN"/>
    <property type="match status" value="1"/>
</dbReference>
<dbReference type="SMART" id="SM00355">
    <property type="entry name" value="ZnF_C2H2"/>
    <property type="match status" value="3"/>
</dbReference>
<dbReference type="EMBL" id="MU251246">
    <property type="protein sequence ID" value="KAG9257100.1"/>
    <property type="molecule type" value="Genomic_DNA"/>
</dbReference>
<keyword evidence="12" id="KW-1185">Reference proteome</keyword>
<comment type="subcellular location">
    <subcellularLocation>
        <location evidence="1">Nucleus</location>
    </subcellularLocation>
</comment>
<accession>A0A9P8CSD7</accession>
<dbReference type="GO" id="GO:0005634">
    <property type="term" value="C:nucleus"/>
    <property type="evidence" value="ECO:0007669"/>
    <property type="project" value="UniProtKB-SubCell"/>
</dbReference>
<dbReference type="Gene3D" id="3.30.160.60">
    <property type="entry name" value="Classic Zinc Finger"/>
    <property type="match status" value="1"/>
</dbReference>
<evidence type="ECO:0000313" key="12">
    <source>
        <dbReference type="Proteomes" id="UP000887229"/>
    </source>
</evidence>
<evidence type="ECO:0000256" key="1">
    <source>
        <dbReference type="ARBA" id="ARBA00004123"/>
    </source>
</evidence>
<keyword evidence="7" id="KW-0539">Nucleus</keyword>
<feature type="compositionally biased region" description="Basic residues" evidence="9">
    <location>
        <begin position="1"/>
        <end position="10"/>
    </location>
</feature>
<feature type="region of interest" description="Disordered" evidence="9">
    <location>
        <begin position="549"/>
        <end position="593"/>
    </location>
</feature>
<evidence type="ECO:0000256" key="8">
    <source>
        <dbReference type="PROSITE-ProRule" id="PRU00042"/>
    </source>
</evidence>
<evidence type="ECO:0000256" key="2">
    <source>
        <dbReference type="ARBA" id="ARBA00022723"/>
    </source>
</evidence>
<dbReference type="GeneID" id="70290742"/>
<evidence type="ECO:0000256" key="9">
    <source>
        <dbReference type="SAM" id="MobiDB-lite"/>
    </source>
</evidence>
<gene>
    <name evidence="11" type="ORF">F5Z01DRAFT_451217</name>
</gene>
<feature type="region of interest" description="Disordered" evidence="9">
    <location>
        <begin position="404"/>
        <end position="431"/>
    </location>
</feature>
<dbReference type="PROSITE" id="PS50157">
    <property type="entry name" value="ZINC_FINGER_C2H2_2"/>
    <property type="match status" value="1"/>
</dbReference>
<organism evidence="11 12">
    <name type="scientific">Emericellopsis atlantica</name>
    <dbReference type="NCBI Taxonomy" id="2614577"/>
    <lineage>
        <taxon>Eukaryota</taxon>
        <taxon>Fungi</taxon>
        <taxon>Dikarya</taxon>
        <taxon>Ascomycota</taxon>
        <taxon>Pezizomycotina</taxon>
        <taxon>Sordariomycetes</taxon>
        <taxon>Hypocreomycetidae</taxon>
        <taxon>Hypocreales</taxon>
        <taxon>Bionectriaceae</taxon>
        <taxon>Emericellopsis</taxon>
    </lineage>
</organism>
<keyword evidence="6" id="KW-0804">Transcription</keyword>
<evidence type="ECO:0000256" key="6">
    <source>
        <dbReference type="ARBA" id="ARBA00023163"/>
    </source>
</evidence>
<keyword evidence="3 8" id="KW-0863">Zinc-finger</keyword>
<name>A0A9P8CSD7_9HYPO</name>
<dbReference type="PANTHER" id="PTHR46179:SF13">
    <property type="entry name" value="C2H2-TYPE DOMAIN-CONTAINING PROTEIN"/>
    <property type="match status" value="1"/>
</dbReference>
<dbReference type="InterPro" id="IPR013087">
    <property type="entry name" value="Znf_C2H2_type"/>
</dbReference>
<keyword evidence="5" id="KW-0805">Transcription regulation</keyword>
<feature type="region of interest" description="Disordered" evidence="9">
    <location>
        <begin position="1"/>
        <end position="20"/>
    </location>
</feature>
<feature type="domain" description="C2H2-type" evidence="10">
    <location>
        <begin position="434"/>
        <end position="463"/>
    </location>
</feature>
<keyword evidence="2" id="KW-0479">Metal-binding</keyword>
<evidence type="ECO:0000256" key="7">
    <source>
        <dbReference type="ARBA" id="ARBA00023242"/>
    </source>
</evidence>
<dbReference type="GO" id="GO:0006357">
    <property type="term" value="P:regulation of transcription by RNA polymerase II"/>
    <property type="evidence" value="ECO:0007669"/>
    <property type="project" value="TreeGrafter"/>
</dbReference>
<dbReference type="OrthoDB" id="9368434at2759"/>
<dbReference type="PROSITE" id="PS00028">
    <property type="entry name" value="ZINC_FINGER_C2H2_1"/>
    <property type="match status" value="1"/>
</dbReference>
<proteinExistence type="predicted"/>
<evidence type="ECO:0000313" key="11">
    <source>
        <dbReference type="EMBL" id="KAG9257100.1"/>
    </source>
</evidence>
<dbReference type="GO" id="GO:0008270">
    <property type="term" value="F:zinc ion binding"/>
    <property type="evidence" value="ECO:0007669"/>
    <property type="project" value="UniProtKB-KW"/>
</dbReference>
<reference evidence="11" key="1">
    <citation type="journal article" date="2021" name="IMA Fungus">
        <title>Genomic characterization of three marine fungi, including Emericellopsis atlantica sp. nov. with signatures of a generalist lifestyle and marine biomass degradation.</title>
        <authorList>
            <person name="Hagestad O.C."/>
            <person name="Hou L."/>
            <person name="Andersen J.H."/>
            <person name="Hansen E.H."/>
            <person name="Altermark B."/>
            <person name="Li C."/>
            <person name="Kuhnert E."/>
            <person name="Cox R.J."/>
            <person name="Crous P.W."/>
            <person name="Spatafora J.W."/>
            <person name="Lail K."/>
            <person name="Amirebrahimi M."/>
            <person name="Lipzen A."/>
            <person name="Pangilinan J."/>
            <person name="Andreopoulos W."/>
            <person name="Hayes R.D."/>
            <person name="Ng V."/>
            <person name="Grigoriev I.V."/>
            <person name="Jackson S.A."/>
            <person name="Sutton T.D.S."/>
            <person name="Dobson A.D.W."/>
            <person name="Rama T."/>
        </authorList>
    </citation>
    <scope>NUCLEOTIDE SEQUENCE</scope>
    <source>
        <strain evidence="11">TS7</strain>
    </source>
</reference>
<dbReference type="Proteomes" id="UP000887229">
    <property type="component" value="Unassembled WGS sequence"/>
</dbReference>
<dbReference type="AlphaFoldDB" id="A0A9P8CSD7"/>